<dbReference type="Proteomes" id="UP001060164">
    <property type="component" value="Chromosome"/>
</dbReference>
<name>A0ABY5VJ56_9FIRM</name>
<dbReference type="InterPro" id="IPR025436">
    <property type="entry name" value="DUF4179"/>
</dbReference>
<protein>
    <submittedName>
        <fullName evidence="3">DUF4179 domain-containing protein</fullName>
    </submittedName>
</protein>
<proteinExistence type="predicted"/>
<keyword evidence="1" id="KW-1133">Transmembrane helix</keyword>
<keyword evidence="1" id="KW-0812">Transmembrane</keyword>
<feature type="domain" description="DUF4179" evidence="2">
    <location>
        <begin position="54"/>
        <end position="142"/>
    </location>
</feature>
<dbReference type="EMBL" id="CP102290">
    <property type="protein sequence ID" value="UWP60337.1"/>
    <property type="molecule type" value="Genomic_DNA"/>
</dbReference>
<dbReference type="Gene3D" id="2.60.40.1630">
    <property type="entry name" value="bacillus anthracis domain"/>
    <property type="match status" value="1"/>
</dbReference>
<gene>
    <name evidence="3" type="ORF">NQ502_04590</name>
</gene>
<organism evidence="3 4">
    <name type="scientific">Ruminococcus gauvreauii</name>
    <dbReference type="NCBI Taxonomy" id="438033"/>
    <lineage>
        <taxon>Bacteria</taxon>
        <taxon>Bacillati</taxon>
        <taxon>Bacillota</taxon>
        <taxon>Clostridia</taxon>
        <taxon>Eubacteriales</taxon>
        <taxon>Oscillospiraceae</taxon>
        <taxon>Ruminococcus</taxon>
    </lineage>
</organism>
<dbReference type="RefSeq" id="WP_028529661.1">
    <property type="nucleotide sequence ID" value="NZ_CABLBR010000030.1"/>
</dbReference>
<evidence type="ECO:0000256" key="1">
    <source>
        <dbReference type="SAM" id="Phobius"/>
    </source>
</evidence>
<dbReference type="Pfam" id="PF13786">
    <property type="entry name" value="DUF4179"/>
    <property type="match status" value="1"/>
</dbReference>
<evidence type="ECO:0000313" key="3">
    <source>
        <dbReference type="EMBL" id="UWP60337.1"/>
    </source>
</evidence>
<sequence>MKYSEEDMKRVLGQEPAESTVIDRSMEEAYQKIRSAESGKVKRPFRKVLTGITGTAAVAAIACAVFVSNPVLAEKIPLIGHIFQTVEEDVTYKGDYSSHAESLVPEGAEEDSEYVQTSNGITVTVSEAYYDSMALYLAVSIQNEEGFPDDFIRTSNMEGYQLDYDRLELMTSVGFDFSEAGLGVVECSPENGMATPYYIEGQFEDNQTFAGIIRMDLEYLADGAGGYMEVPDQFGYTLRISDIYADLSTASTTQTVNDPDNPGETLTIPVTDQKHYEGEWEFNFDVVLDNSATTTVTVDETNEEGVGISEVTRTAYEIKADAIIPEGASPADYIVAICDADGKLLESQGDIVEVYSTHGRDTSKVSVYVVDYITYMDECKGDNAHLLPEKALYQTEIEFS</sequence>
<feature type="transmembrane region" description="Helical" evidence="1">
    <location>
        <begin position="48"/>
        <end position="67"/>
    </location>
</feature>
<keyword evidence="4" id="KW-1185">Reference proteome</keyword>
<reference evidence="3" key="1">
    <citation type="journal article" date="2022" name="Cell">
        <title>Design, construction, and in vivo augmentation of a complex gut microbiome.</title>
        <authorList>
            <person name="Cheng A.G."/>
            <person name="Ho P.Y."/>
            <person name="Aranda-Diaz A."/>
            <person name="Jain S."/>
            <person name="Yu F.B."/>
            <person name="Meng X."/>
            <person name="Wang M."/>
            <person name="Iakiviak M."/>
            <person name="Nagashima K."/>
            <person name="Zhao A."/>
            <person name="Murugkar P."/>
            <person name="Patil A."/>
            <person name="Atabakhsh K."/>
            <person name="Weakley A."/>
            <person name="Yan J."/>
            <person name="Brumbaugh A.R."/>
            <person name="Higginbottom S."/>
            <person name="Dimas A."/>
            <person name="Shiver A.L."/>
            <person name="Deutschbauer A."/>
            <person name="Neff N."/>
            <person name="Sonnenburg J.L."/>
            <person name="Huang K.C."/>
            <person name="Fischbach M.A."/>
        </authorList>
    </citation>
    <scope>NUCLEOTIDE SEQUENCE</scope>
    <source>
        <strain evidence="3">DSM 19829</strain>
    </source>
</reference>
<evidence type="ECO:0000259" key="2">
    <source>
        <dbReference type="Pfam" id="PF13786"/>
    </source>
</evidence>
<evidence type="ECO:0000313" key="4">
    <source>
        <dbReference type="Proteomes" id="UP001060164"/>
    </source>
</evidence>
<accession>A0ABY5VJ56</accession>
<keyword evidence="1" id="KW-0472">Membrane</keyword>